<name>A0ABS5YHB5_9ACTN</name>
<sequence length="155" mass="16971">MSIMPEYNGDRINDSRPPVRCAVTEPHEPHRTTFAPATGLPNGPCPGVSGRPESCPDWCIEDHGTDDPSDPFNGLVLHMGGDHTDSHVRKMLDLHPGGGTNLDLRVTRTDNRDEGTVGVPNLYVRIELELTTWEQAAELARTILDGFGYLDGADR</sequence>
<evidence type="ECO:0000313" key="2">
    <source>
        <dbReference type="Proteomes" id="UP001519654"/>
    </source>
</evidence>
<evidence type="ECO:0000313" key="1">
    <source>
        <dbReference type="EMBL" id="MBU2662855.1"/>
    </source>
</evidence>
<proteinExistence type="predicted"/>
<reference evidence="1 2" key="1">
    <citation type="submission" date="2021-06" db="EMBL/GenBank/DDBJ databases">
        <title>Actinoplanes lichenicola sp. nov., and Actinoplanes ovalisporus sp. nov., isolated from lichen in Thailand.</title>
        <authorList>
            <person name="Saeng-In P."/>
            <person name="Kanchanasin P."/>
            <person name="Yuki M."/>
            <person name="Kudo T."/>
            <person name="Ohkuma M."/>
            <person name="Phongsopitanun W."/>
            <person name="Tanasupawat S."/>
        </authorList>
    </citation>
    <scope>NUCLEOTIDE SEQUENCE [LARGE SCALE GENOMIC DNA]</scope>
    <source>
        <strain evidence="1 2">NBRC 110975</strain>
    </source>
</reference>
<keyword evidence="2" id="KW-1185">Reference proteome</keyword>
<dbReference type="Proteomes" id="UP001519654">
    <property type="component" value="Unassembled WGS sequence"/>
</dbReference>
<dbReference type="EMBL" id="JAHKKG010000002">
    <property type="protein sequence ID" value="MBU2662855.1"/>
    <property type="molecule type" value="Genomic_DNA"/>
</dbReference>
<gene>
    <name evidence="1" type="ORF">KOI35_04975</name>
</gene>
<dbReference type="RefSeq" id="WP_215784855.1">
    <property type="nucleotide sequence ID" value="NZ_JAHKKG010000002.1"/>
</dbReference>
<comment type="caution">
    <text evidence="1">The sequence shown here is derived from an EMBL/GenBank/DDBJ whole genome shotgun (WGS) entry which is preliminary data.</text>
</comment>
<accession>A0ABS5YHB5</accession>
<protein>
    <submittedName>
        <fullName evidence="1">Uncharacterized protein</fullName>
    </submittedName>
</protein>
<organism evidence="1 2">
    <name type="scientific">Paractinoplanes bogorensis</name>
    <dbReference type="NCBI Taxonomy" id="1610840"/>
    <lineage>
        <taxon>Bacteria</taxon>
        <taxon>Bacillati</taxon>
        <taxon>Actinomycetota</taxon>
        <taxon>Actinomycetes</taxon>
        <taxon>Micromonosporales</taxon>
        <taxon>Micromonosporaceae</taxon>
        <taxon>Paractinoplanes</taxon>
    </lineage>
</organism>